<dbReference type="Gene3D" id="3.30.70.2390">
    <property type="match status" value="1"/>
</dbReference>
<dbReference type="RefSeq" id="WP_163287412.1">
    <property type="nucleotide sequence ID" value="NZ_JAAGWY010000001.1"/>
</dbReference>
<proteinExistence type="predicted"/>
<feature type="domain" description="LytR/CpsA/Psr regulator C-terminal" evidence="3">
    <location>
        <begin position="91"/>
        <end position="179"/>
    </location>
</feature>
<gene>
    <name evidence="4" type="ORF">G3T36_00095</name>
</gene>
<sequence>MAEKFPKDRFDVIPDDIQRVGAHRAPHQKGRGWIGFAWAAVATILLIGVGVFGLYLINGSIAFNGSPTGSHTPTATPTPTPTITPTVDPKLNVTVLNGTTTAGLANQVGDALVAKGWKVVSRANASQSNITTTVVYYSDPKNAAAALGAAQSLPGATTALTQDFVETGADLTVVVGSDYKAPAG</sequence>
<keyword evidence="2" id="KW-0812">Transmembrane</keyword>
<name>A0A6L9XS69_9MICO</name>
<dbReference type="Proteomes" id="UP000474967">
    <property type="component" value="Unassembled WGS sequence"/>
</dbReference>
<dbReference type="AlphaFoldDB" id="A0A6L9XS69"/>
<organism evidence="4 5">
    <name type="scientific">Leifsonia tongyongensis</name>
    <dbReference type="NCBI Taxonomy" id="1268043"/>
    <lineage>
        <taxon>Bacteria</taxon>
        <taxon>Bacillati</taxon>
        <taxon>Actinomycetota</taxon>
        <taxon>Actinomycetes</taxon>
        <taxon>Micrococcales</taxon>
        <taxon>Microbacteriaceae</taxon>
        <taxon>Leifsonia</taxon>
    </lineage>
</organism>
<evidence type="ECO:0000259" key="3">
    <source>
        <dbReference type="Pfam" id="PF13399"/>
    </source>
</evidence>
<reference evidence="4 5" key="1">
    <citation type="journal article" date="2014" name="J. Microbiol.">
        <title>Diaminobutyricibacter tongyongensis gen. nov., sp. nov. and Homoserinibacter gongjuensis gen. nov., sp. nov. belong to the family Microbacteriaceae.</title>
        <authorList>
            <person name="Kim S.J."/>
            <person name="Ahn J.H."/>
            <person name="Weon H.Y."/>
            <person name="Hamada M."/>
            <person name="Suzuki K."/>
            <person name="Kwon S.W."/>
        </authorList>
    </citation>
    <scope>NUCLEOTIDE SEQUENCE [LARGE SCALE GENOMIC DNA]</scope>
    <source>
        <strain evidence="4 5">NBRC 108724</strain>
    </source>
</reference>
<protein>
    <submittedName>
        <fullName evidence="4">LytR C-terminal domain-containing protein</fullName>
    </submittedName>
</protein>
<dbReference type="Pfam" id="PF13399">
    <property type="entry name" value="LytR_C"/>
    <property type="match status" value="1"/>
</dbReference>
<feature type="region of interest" description="Disordered" evidence="1">
    <location>
        <begin position="68"/>
        <end position="87"/>
    </location>
</feature>
<keyword evidence="2" id="KW-0472">Membrane</keyword>
<evidence type="ECO:0000256" key="1">
    <source>
        <dbReference type="SAM" id="MobiDB-lite"/>
    </source>
</evidence>
<keyword evidence="2" id="KW-1133">Transmembrane helix</keyword>
<dbReference type="InterPro" id="IPR027381">
    <property type="entry name" value="LytR/CpsA/Psr_C"/>
</dbReference>
<evidence type="ECO:0000256" key="2">
    <source>
        <dbReference type="SAM" id="Phobius"/>
    </source>
</evidence>
<dbReference type="PANTHER" id="PTHR33392:SF6">
    <property type="entry name" value="POLYISOPRENYL-TEICHOIC ACID--PEPTIDOGLYCAN TEICHOIC ACID TRANSFERASE TAGU"/>
    <property type="match status" value="1"/>
</dbReference>
<dbReference type="PANTHER" id="PTHR33392">
    <property type="entry name" value="POLYISOPRENYL-TEICHOIC ACID--PEPTIDOGLYCAN TEICHOIC ACID TRANSFERASE TAGU"/>
    <property type="match status" value="1"/>
</dbReference>
<dbReference type="InterPro" id="IPR050922">
    <property type="entry name" value="LytR/CpsA/Psr_CW_biosynth"/>
</dbReference>
<evidence type="ECO:0000313" key="4">
    <source>
        <dbReference type="EMBL" id="NEN04262.1"/>
    </source>
</evidence>
<comment type="caution">
    <text evidence="4">The sequence shown here is derived from an EMBL/GenBank/DDBJ whole genome shotgun (WGS) entry which is preliminary data.</text>
</comment>
<keyword evidence="5" id="KW-1185">Reference proteome</keyword>
<feature type="transmembrane region" description="Helical" evidence="2">
    <location>
        <begin position="33"/>
        <end position="57"/>
    </location>
</feature>
<dbReference type="EMBL" id="JAAGWY010000001">
    <property type="protein sequence ID" value="NEN04262.1"/>
    <property type="molecule type" value="Genomic_DNA"/>
</dbReference>
<evidence type="ECO:0000313" key="5">
    <source>
        <dbReference type="Proteomes" id="UP000474967"/>
    </source>
</evidence>
<accession>A0A6L9XS69</accession>